<proteinExistence type="predicted"/>
<feature type="domain" description="Transglycosylase SLT" evidence="2">
    <location>
        <begin position="31"/>
        <end position="324"/>
    </location>
</feature>
<evidence type="ECO:0000256" key="1">
    <source>
        <dbReference type="SAM" id="SignalP"/>
    </source>
</evidence>
<dbReference type="Proteomes" id="UP000001508">
    <property type="component" value="Chromosome"/>
</dbReference>
<dbReference type="CDD" id="cd13399">
    <property type="entry name" value="Slt35-like"/>
    <property type="match status" value="1"/>
</dbReference>
<dbReference type="EMBL" id="CP001940">
    <property type="protein sequence ID" value="ADH86343.1"/>
    <property type="molecule type" value="Genomic_DNA"/>
</dbReference>
<dbReference type="GO" id="GO:0008933">
    <property type="term" value="F:peptidoglycan lytic transglycosylase activity"/>
    <property type="evidence" value="ECO:0007669"/>
    <property type="project" value="TreeGrafter"/>
</dbReference>
<dbReference type="InterPro" id="IPR011970">
    <property type="entry name" value="MltB_2"/>
</dbReference>
<dbReference type="Pfam" id="PF13406">
    <property type="entry name" value="SLT_2"/>
    <property type="match status" value="1"/>
</dbReference>
<dbReference type="SUPFAM" id="SSF53955">
    <property type="entry name" value="Lysozyme-like"/>
    <property type="match status" value="1"/>
</dbReference>
<dbReference type="Gene3D" id="1.10.530.10">
    <property type="match status" value="1"/>
</dbReference>
<gene>
    <name evidence="3" type="ordered locus">DaAHT2_1650</name>
</gene>
<dbReference type="RefSeq" id="WP_013163870.1">
    <property type="nucleotide sequence ID" value="NC_014216.1"/>
</dbReference>
<reference evidence="4" key="1">
    <citation type="submission" date="2010-02" db="EMBL/GenBank/DDBJ databases">
        <title>Complete sequence of Desulfurivibrio alkaliphilus AHT2.</title>
        <authorList>
            <consortium name="US DOE Joint Genome Institute"/>
            <person name="Pitluck S."/>
            <person name="Chertkov O."/>
            <person name="Detter J.C."/>
            <person name="Han C."/>
            <person name="Tapia R."/>
            <person name="Larimer F."/>
            <person name="Land M."/>
            <person name="Hauser L."/>
            <person name="Kyrpides N."/>
            <person name="Mikhailova N."/>
            <person name="Sorokin D.Y."/>
            <person name="Muyzer G."/>
            <person name="Woyke T."/>
        </authorList>
    </citation>
    <scope>NUCLEOTIDE SEQUENCE [LARGE SCALE GENOMIC DNA]</scope>
    <source>
        <strain evidence="4">DSM 19089 / UNIQEM U267 / AHT2</strain>
    </source>
</reference>
<organism evidence="3 4">
    <name type="scientific">Desulfurivibrio alkaliphilus (strain DSM 19089 / UNIQEM U267 / AHT2)</name>
    <dbReference type="NCBI Taxonomy" id="589865"/>
    <lineage>
        <taxon>Bacteria</taxon>
        <taxon>Pseudomonadati</taxon>
        <taxon>Thermodesulfobacteriota</taxon>
        <taxon>Desulfobulbia</taxon>
        <taxon>Desulfobulbales</taxon>
        <taxon>Desulfobulbaceae</taxon>
        <taxon>Desulfurivibrio</taxon>
    </lineage>
</organism>
<keyword evidence="1" id="KW-0732">Signal</keyword>
<dbReference type="InterPro" id="IPR043426">
    <property type="entry name" value="MltB-like"/>
</dbReference>
<dbReference type="PANTHER" id="PTHR30163">
    <property type="entry name" value="MEMBRANE-BOUND LYTIC MUREIN TRANSGLYCOSYLASE B"/>
    <property type="match status" value="1"/>
</dbReference>
<dbReference type="CAZy" id="GH103">
    <property type="family name" value="Glycoside Hydrolase Family 103"/>
</dbReference>
<dbReference type="NCBIfam" id="TIGR02283">
    <property type="entry name" value="MltB_2"/>
    <property type="match status" value="1"/>
</dbReference>
<keyword evidence="4" id="KW-1185">Reference proteome</keyword>
<accession>D6Z468</accession>
<sequence length="328" mass="36815">MKKQGLAMLLIALLMISGPLAGPASAAEQPFEQWLTELRQEAKGRGISATTLDAALTGIEPIPRVIELDRQQPEFTLTFVQYRDRVVPQSRINMGRRLLEEHRELLTEIGKEFGVQPRFIVALWGIETDFGRITGGFPVINALATLAYDGRRSSYFRGELLNALQILDEGHIGVDEMKGSWAGAMGQSQFMPSSFLNFAVDYNGDGRRDIWHTLPDVFASAANYLAKSGWRDDQTWGRAVQLPADFDRSLAGLETRKRIGQWQELGVRRPDGSDLPTRQLMASIIIPDQENHPDIAFMVYENFRTTLRWNRSNYFALAVGLLSDAIAM</sequence>
<dbReference type="HOGENOM" id="CLU_035402_0_1_7"/>
<dbReference type="InterPro" id="IPR023346">
    <property type="entry name" value="Lysozyme-like_dom_sf"/>
</dbReference>
<dbReference type="KEGG" id="dak:DaAHT2_1650"/>
<dbReference type="OrthoDB" id="9808544at2"/>
<dbReference type="InterPro" id="IPR031304">
    <property type="entry name" value="SLT_2"/>
</dbReference>
<dbReference type="PANTHER" id="PTHR30163:SF8">
    <property type="entry name" value="LYTIC MUREIN TRANSGLYCOSYLASE"/>
    <property type="match status" value="1"/>
</dbReference>
<evidence type="ECO:0000313" key="4">
    <source>
        <dbReference type="Proteomes" id="UP000001508"/>
    </source>
</evidence>
<name>D6Z468_DESAT</name>
<evidence type="ECO:0000259" key="2">
    <source>
        <dbReference type="Pfam" id="PF13406"/>
    </source>
</evidence>
<protein>
    <submittedName>
        <fullName evidence="3">Lytic murein transglycosylase</fullName>
    </submittedName>
</protein>
<dbReference type="STRING" id="589865.DaAHT2_1650"/>
<feature type="signal peptide" evidence="1">
    <location>
        <begin position="1"/>
        <end position="26"/>
    </location>
</feature>
<feature type="chain" id="PRO_5003091298" evidence="1">
    <location>
        <begin position="27"/>
        <end position="328"/>
    </location>
</feature>
<dbReference type="Gene3D" id="1.10.8.350">
    <property type="entry name" value="Bacterial muramidase"/>
    <property type="match status" value="1"/>
</dbReference>
<dbReference type="GO" id="GO:0009253">
    <property type="term" value="P:peptidoglycan catabolic process"/>
    <property type="evidence" value="ECO:0007669"/>
    <property type="project" value="TreeGrafter"/>
</dbReference>
<dbReference type="AlphaFoldDB" id="D6Z468"/>
<dbReference type="eggNOG" id="COG2951">
    <property type="taxonomic scope" value="Bacteria"/>
</dbReference>
<evidence type="ECO:0000313" key="3">
    <source>
        <dbReference type="EMBL" id="ADH86343.1"/>
    </source>
</evidence>
<dbReference type="InParanoid" id="D6Z468"/>
<dbReference type="FunFam" id="1.10.8.350:FF:000001">
    <property type="entry name" value="Lytic murein transglycosylase B"/>
    <property type="match status" value="1"/>
</dbReference>